<dbReference type="Proteomes" id="UP001277561">
    <property type="component" value="Unassembled WGS sequence"/>
</dbReference>
<dbReference type="Pfam" id="PF07995">
    <property type="entry name" value="GSDH"/>
    <property type="match status" value="1"/>
</dbReference>
<dbReference type="AlphaFoldDB" id="A0AAE5RYQ1"/>
<keyword evidence="7" id="KW-1185">Reference proteome</keyword>
<evidence type="ECO:0000313" key="5">
    <source>
        <dbReference type="EMBL" id="POO51897.1"/>
    </source>
</evidence>
<dbReference type="InterPro" id="IPR011042">
    <property type="entry name" value="6-blade_b-propeller_TolB-like"/>
</dbReference>
<dbReference type="Proteomes" id="UP000237447">
    <property type="component" value="Unassembled WGS sequence"/>
</dbReference>
<dbReference type="GO" id="GO:0016491">
    <property type="term" value="F:oxidoreductase activity"/>
    <property type="evidence" value="ECO:0007669"/>
    <property type="project" value="UniProtKB-KW"/>
</dbReference>
<sequence>MPRTHHLLTTTIFSMCLIAPLAPMANAQSTVPAETKQANAPDQKPAFEGQTRAVQPEKMPSLQKTVVADDLPHLWSMEILPDGRMLVAAKEGAMHIVADGKAGPALEGVPEVASAGQGGLLDIALAPDFDSSKMIYFSFSEPRDGGNGTSVASAKLMESGGKAVLEDTKVIFRQMPTYDGDKHFGSRLAFGPNNELYVTVGERSDKEPRVQAQDLSSGLGKVFRIDKDGKSFEGNPFAGQQNALPEIWSYGHRNVQSSAIDGQGRLWTVEHGPKGGDELNLPKPGLNYGWPVITYGIEYSGGAVGDGMTAKDGMEQPVYYWDPVIGPSGMVYYDSDAIPEWKGSLIIGGLVSQGIVVLKVENDKVVSEGRLPLEARIRDVKVGSDGAVYAVTEERGGGKSQILKLAPDA</sequence>
<evidence type="ECO:0000256" key="1">
    <source>
        <dbReference type="SAM" id="MobiDB-lite"/>
    </source>
</evidence>
<proteinExistence type="predicted"/>
<accession>A0AAE5RYQ1</accession>
<keyword evidence="2" id="KW-0732">Signal</keyword>
<dbReference type="Gene3D" id="2.120.10.30">
    <property type="entry name" value="TolB, C-terminal domain"/>
    <property type="match status" value="1"/>
</dbReference>
<feature type="domain" description="Glucose/Sorbosone dehydrogenase" evidence="3">
    <location>
        <begin position="72"/>
        <end position="397"/>
    </location>
</feature>
<dbReference type="PANTHER" id="PTHR19328:SF75">
    <property type="entry name" value="ALDOSE SUGAR DEHYDROGENASE YLII"/>
    <property type="match status" value="1"/>
</dbReference>
<evidence type="ECO:0000313" key="6">
    <source>
        <dbReference type="Proteomes" id="UP000237447"/>
    </source>
</evidence>
<evidence type="ECO:0000313" key="7">
    <source>
        <dbReference type="Proteomes" id="UP001277561"/>
    </source>
</evidence>
<protein>
    <submittedName>
        <fullName evidence="5">Glucose dehydrogenase</fullName>
    </submittedName>
    <submittedName>
        <fullName evidence="4">PQQ-dependent sugar dehydrogenase</fullName>
        <ecNumber evidence="4">1.1.5.-</ecNumber>
    </submittedName>
</protein>
<dbReference type="InterPro" id="IPR011041">
    <property type="entry name" value="Quinoprot_gluc/sorb_DH_b-prop"/>
</dbReference>
<evidence type="ECO:0000256" key="2">
    <source>
        <dbReference type="SAM" id="SignalP"/>
    </source>
</evidence>
<dbReference type="SUPFAM" id="SSF50952">
    <property type="entry name" value="Soluble quinoprotein glucose dehydrogenase"/>
    <property type="match status" value="1"/>
</dbReference>
<keyword evidence="4" id="KW-0560">Oxidoreductase</keyword>
<comment type="caution">
    <text evidence="5">The sequence shown here is derived from an EMBL/GenBank/DDBJ whole genome shotgun (WGS) entry which is preliminary data.</text>
</comment>
<evidence type="ECO:0000313" key="4">
    <source>
        <dbReference type="EMBL" id="MDX8330969.1"/>
    </source>
</evidence>
<dbReference type="EC" id="1.1.5.-" evidence="4"/>
<dbReference type="EMBL" id="JAVRAD010000008">
    <property type="protein sequence ID" value="MDX8330969.1"/>
    <property type="molecule type" value="Genomic_DNA"/>
</dbReference>
<dbReference type="PANTHER" id="PTHR19328">
    <property type="entry name" value="HEDGEHOG-INTERACTING PROTEIN"/>
    <property type="match status" value="1"/>
</dbReference>
<dbReference type="EMBL" id="NXEJ01000005">
    <property type="protein sequence ID" value="POO51897.1"/>
    <property type="molecule type" value="Genomic_DNA"/>
</dbReference>
<feature type="compositionally biased region" description="Polar residues" evidence="1">
    <location>
        <begin position="29"/>
        <end position="40"/>
    </location>
</feature>
<feature type="signal peptide" evidence="2">
    <location>
        <begin position="1"/>
        <end position="27"/>
    </location>
</feature>
<feature type="chain" id="PRO_5041908648" evidence="2">
    <location>
        <begin position="28"/>
        <end position="409"/>
    </location>
</feature>
<reference evidence="5 6" key="1">
    <citation type="journal article" date="2018" name="Syst. Appl. Microbiol.">
        <title>Agrobacterium rosae sp. nov., isolated from galls on different agricultural crops.</title>
        <authorList>
            <person name="Kuzmanovic N."/>
            <person name="Pulawska J."/>
            <person name="Smalla K."/>
            <person name="Nesme X."/>
        </authorList>
    </citation>
    <scope>NUCLEOTIDE SEQUENCE [LARGE SCALE GENOMIC DNA]</scope>
    <source>
        <strain evidence="5 6">NCPPB 1650</strain>
    </source>
</reference>
<reference evidence="4 7" key="2">
    <citation type="journal article" date="2023" name="Phytobiomes J">
        <title>Deciphering the key players within the bacterial microbiota associated with aerial crown gall tumors on rhododendron: Insights into the gallobiome.</title>
        <authorList>
            <person name="Kuzmanovic N."/>
            <person name="Nesme J."/>
            <person name="Wolf J."/>
            <person name="Neumann-Schaal M."/>
            <person name="Petersen J."/>
            <person name="Fernandez-Gnecco G."/>
            <person name="Sproeer C."/>
            <person name="Bunk B."/>
            <person name="Overmann J."/>
            <person name="Sorensen S.J."/>
            <person name="Idczak E."/>
            <person name="Smalla K."/>
        </authorList>
    </citation>
    <scope>NUCLEOTIDE SEQUENCE [LARGE SCALE GENOMIC DNA]</scope>
    <source>
        <strain evidence="7">rho-14.1</strain>
        <strain evidence="4">Rho-14.1</strain>
    </source>
</reference>
<dbReference type="InterPro" id="IPR012938">
    <property type="entry name" value="Glc/Sorbosone_DH"/>
</dbReference>
<feature type="region of interest" description="Disordered" evidence="1">
    <location>
        <begin position="29"/>
        <end position="58"/>
    </location>
</feature>
<organism evidence="5 6">
    <name type="scientific">Agrobacterium rosae</name>
    <dbReference type="NCBI Taxonomy" id="1972867"/>
    <lineage>
        <taxon>Bacteria</taxon>
        <taxon>Pseudomonadati</taxon>
        <taxon>Pseudomonadota</taxon>
        <taxon>Alphaproteobacteria</taxon>
        <taxon>Hyphomicrobiales</taxon>
        <taxon>Rhizobiaceae</taxon>
        <taxon>Rhizobium/Agrobacterium group</taxon>
        <taxon>Agrobacterium</taxon>
    </lineage>
</organism>
<name>A0AAE5RYQ1_9HYPH</name>
<evidence type="ECO:0000259" key="3">
    <source>
        <dbReference type="Pfam" id="PF07995"/>
    </source>
</evidence>
<gene>
    <name evidence="5" type="ORF">CPJ18_10480</name>
    <name evidence="4" type="ORF">RMS29_17225</name>
</gene>